<dbReference type="EMBL" id="QGKY02001015">
    <property type="protein sequence ID" value="KAF2571925.1"/>
    <property type="molecule type" value="Genomic_DNA"/>
</dbReference>
<proteinExistence type="predicted"/>
<comment type="caution">
    <text evidence="1">The sequence shown here is derived from an EMBL/GenBank/DDBJ whole genome shotgun (WGS) entry which is preliminary data.</text>
</comment>
<sequence length="168" mass="20404">MTTNPVRWPTFATEIEVFQRLREDSEDVSVFHFFRNRNGRMDALAKETRIRGFIFFHIDQNRPDEDAPGKIDSSDHHLNYEPCGADKCLMYEIKEICGYDYAYHFGYWRIEIPKLLRTQFWSYPISLWFCRIWMNDYGLVVLRCDWSQWKYHLKVVRALRSMPKWLFG</sequence>
<evidence type="ECO:0000313" key="1">
    <source>
        <dbReference type="EMBL" id="KAF2571925.1"/>
    </source>
</evidence>
<organism evidence="1">
    <name type="scientific">Brassica cretica</name>
    <name type="common">Mustard</name>
    <dbReference type="NCBI Taxonomy" id="69181"/>
    <lineage>
        <taxon>Eukaryota</taxon>
        <taxon>Viridiplantae</taxon>
        <taxon>Streptophyta</taxon>
        <taxon>Embryophyta</taxon>
        <taxon>Tracheophyta</taxon>
        <taxon>Spermatophyta</taxon>
        <taxon>Magnoliopsida</taxon>
        <taxon>eudicotyledons</taxon>
        <taxon>Gunneridae</taxon>
        <taxon>Pentapetalae</taxon>
        <taxon>rosids</taxon>
        <taxon>malvids</taxon>
        <taxon>Brassicales</taxon>
        <taxon>Brassicaceae</taxon>
        <taxon>Brassiceae</taxon>
        <taxon>Brassica</taxon>
    </lineage>
</organism>
<protein>
    <submittedName>
        <fullName evidence="1">Uncharacterized protein</fullName>
    </submittedName>
</protein>
<accession>A0A8S9IQR4</accession>
<reference evidence="1" key="1">
    <citation type="submission" date="2019-12" db="EMBL/GenBank/DDBJ databases">
        <title>Genome sequencing and annotation of Brassica cretica.</title>
        <authorList>
            <person name="Studholme D.J."/>
            <person name="Sarris P.F."/>
        </authorList>
    </citation>
    <scope>NUCLEOTIDE SEQUENCE</scope>
    <source>
        <strain evidence="1">PFS-102/07</strain>
        <tissue evidence="1">Leaf</tissue>
    </source>
</reference>
<name>A0A8S9IQR4_BRACR</name>
<dbReference type="AlphaFoldDB" id="A0A8S9IQR4"/>
<gene>
    <name evidence="1" type="ORF">F2Q70_00000500</name>
</gene>